<evidence type="ECO:0000313" key="3">
    <source>
        <dbReference type="Proteomes" id="UP001387100"/>
    </source>
</evidence>
<keyword evidence="1" id="KW-0812">Transmembrane</keyword>
<organism evidence="2 3">
    <name type="scientific">Pseudokineococcus basanitobsidens</name>
    <dbReference type="NCBI Taxonomy" id="1926649"/>
    <lineage>
        <taxon>Bacteria</taxon>
        <taxon>Bacillati</taxon>
        <taxon>Actinomycetota</taxon>
        <taxon>Actinomycetes</taxon>
        <taxon>Kineosporiales</taxon>
        <taxon>Kineosporiaceae</taxon>
        <taxon>Pseudokineococcus</taxon>
    </lineage>
</organism>
<keyword evidence="3" id="KW-1185">Reference proteome</keyword>
<name>A0ABU8RNQ5_9ACTN</name>
<comment type="caution">
    <text evidence="2">The sequence shown here is derived from an EMBL/GenBank/DDBJ whole genome shotgun (WGS) entry which is preliminary data.</text>
</comment>
<sequence>MGGREEEQLPAGMPWWCRVLSVVPVAAAGLALLGSDGRDPFTVLIWAAVTYWVTGALSRWVLVRRGHSQEVARGWVEAGLQASWCSG</sequence>
<gene>
    <name evidence="2" type="ORF">WDZ17_15540</name>
</gene>
<keyword evidence="1" id="KW-1133">Transmembrane helix</keyword>
<protein>
    <submittedName>
        <fullName evidence="2">Uncharacterized protein</fullName>
    </submittedName>
</protein>
<dbReference type="EMBL" id="JBBIAA010000030">
    <property type="protein sequence ID" value="MEJ5946712.1"/>
    <property type="molecule type" value="Genomic_DNA"/>
</dbReference>
<reference evidence="2 3" key="1">
    <citation type="journal article" date="2017" name="Int. J. Syst. Evol. Microbiol.">
        <title>Pseudokineococcus basanitobsidens sp. nov., isolated from volcanic rock.</title>
        <authorList>
            <person name="Lee D.W."/>
            <person name="Park M.Y."/>
            <person name="Kim J.J."/>
            <person name="Kim B.S."/>
        </authorList>
    </citation>
    <scope>NUCLEOTIDE SEQUENCE [LARGE SCALE GENOMIC DNA]</scope>
    <source>
        <strain evidence="2 3">DSM 103726</strain>
    </source>
</reference>
<evidence type="ECO:0000313" key="2">
    <source>
        <dbReference type="EMBL" id="MEJ5946712.1"/>
    </source>
</evidence>
<feature type="transmembrane region" description="Helical" evidence="1">
    <location>
        <begin position="15"/>
        <end position="35"/>
    </location>
</feature>
<dbReference type="RefSeq" id="WP_339576093.1">
    <property type="nucleotide sequence ID" value="NZ_JBBIAA010000030.1"/>
</dbReference>
<dbReference type="Proteomes" id="UP001387100">
    <property type="component" value="Unassembled WGS sequence"/>
</dbReference>
<accession>A0ABU8RNQ5</accession>
<evidence type="ECO:0000256" key="1">
    <source>
        <dbReference type="SAM" id="Phobius"/>
    </source>
</evidence>
<keyword evidence="1" id="KW-0472">Membrane</keyword>
<proteinExistence type="predicted"/>
<feature type="transmembrane region" description="Helical" evidence="1">
    <location>
        <begin position="41"/>
        <end position="62"/>
    </location>
</feature>